<comment type="caution">
    <text evidence="1">The sequence shown here is derived from an EMBL/GenBank/DDBJ whole genome shotgun (WGS) entry which is preliminary data.</text>
</comment>
<proteinExistence type="predicted"/>
<protein>
    <submittedName>
        <fullName evidence="1">Uncharacterized protein</fullName>
    </submittedName>
</protein>
<evidence type="ECO:0000313" key="2">
    <source>
        <dbReference type="Proteomes" id="UP000248918"/>
    </source>
</evidence>
<accession>A0A329C2A7</accession>
<organism evidence="1 2">
    <name type="scientific">Paraburkholderia bryophila</name>
    <dbReference type="NCBI Taxonomy" id="420952"/>
    <lineage>
        <taxon>Bacteria</taxon>
        <taxon>Pseudomonadati</taxon>
        <taxon>Pseudomonadota</taxon>
        <taxon>Betaproteobacteria</taxon>
        <taxon>Burkholderiales</taxon>
        <taxon>Burkholderiaceae</taxon>
        <taxon>Paraburkholderia</taxon>
    </lineage>
</organism>
<evidence type="ECO:0000313" key="1">
    <source>
        <dbReference type="EMBL" id="RAS27941.1"/>
    </source>
</evidence>
<dbReference type="OrthoDB" id="648192at2"/>
<dbReference type="RefSeq" id="WP_111932915.1">
    <property type="nucleotide sequence ID" value="NZ_CADFFP010000015.1"/>
</dbReference>
<gene>
    <name evidence="1" type="ORF">BX591_112151</name>
</gene>
<reference evidence="1 2" key="1">
    <citation type="submission" date="2018-06" db="EMBL/GenBank/DDBJ databases">
        <title>Genomic Encyclopedia of Type Strains, Phase III (KMG-III): the genomes of soil and plant-associated and newly described type strains.</title>
        <authorList>
            <person name="Whitman W."/>
        </authorList>
    </citation>
    <scope>NUCLEOTIDE SEQUENCE [LARGE SCALE GENOMIC DNA]</scope>
    <source>
        <strain evidence="1 2">LMG 23644</strain>
    </source>
</reference>
<sequence length="237" mass="26065">MSRTYTKFADRDAEAKALVDSVALPDVSVGQYREQMRQLGLHLGEGVLEALPADTRHDICVVCTVEDADFLARGLIQSLEQHGLGDRTRLICLWNGKVREDGISISPVLRQYKEEFNPSGTVFIVVKSIISGACVVKTNLTRALSSGDPSAIFVAAPVMLKDAEKRLAAEFPSDVAKQFQYVWFATDDEKNGENVLPGIGGSVYERLGFGGEQEKNRHMPAIVKERRGKYAEHPVTA</sequence>
<dbReference type="AlphaFoldDB" id="A0A329C2A7"/>
<dbReference type="Proteomes" id="UP000248918">
    <property type="component" value="Unassembled WGS sequence"/>
</dbReference>
<name>A0A329C2A7_9BURK</name>
<dbReference type="EMBL" id="QLTK01000012">
    <property type="protein sequence ID" value="RAS27941.1"/>
    <property type="molecule type" value="Genomic_DNA"/>
</dbReference>